<name>A0AAN8A0C5_9PEZI</name>
<evidence type="ECO:0000313" key="3">
    <source>
        <dbReference type="Proteomes" id="UP001310594"/>
    </source>
</evidence>
<reference evidence="2" key="1">
    <citation type="submission" date="2023-08" db="EMBL/GenBank/DDBJ databases">
        <title>Black Yeasts Isolated from many extreme environments.</title>
        <authorList>
            <person name="Coleine C."/>
            <person name="Stajich J.E."/>
            <person name="Selbmann L."/>
        </authorList>
    </citation>
    <scope>NUCLEOTIDE SEQUENCE</scope>
    <source>
        <strain evidence="2">CCFEE 5810</strain>
    </source>
</reference>
<feature type="domain" description="N-acetyltransferase" evidence="1">
    <location>
        <begin position="3"/>
        <end position="219"/>
    </location>
</feature>
<dbReference type="PANTHER" id="PTHR42791">
    <property type="entry name" value="GNAT FAMILY ACETYLTRANSFERASE"/>
    <property type="match status" value="1"/>
</dbReference>
<dbReference type="PROSITE" id="PS51186">
    <property type="entry name" value="GNAT"/>
    <property type="match status" value="1"/>
</dbReference>
<gene>
    <name evidence="2" type="ORF">LTR97_010852</name>
</gene>
<comment type="caution">
    <text evidence="2">The sequence shown here is derived from an EMBL/GenBank/DDBJ whole genome shotgun (WGS) entry which is preliminary data.</text>
</comment>
<dbReference type="AlphaFoldDB" id="A0AAN8A0C5"/>
<accession>A0AAN8A0C5</accession>
<evidence type="ECO:0000313" key="2">
    <source>
        <dbReference type="EMBL" id="KAK5692541.1"/>
    </source>
</evidence>
<dbReference type="EMBL" id="JAVRQU010000019">
    <property type="protein sequence ID" value="KAK5692541.1"/>
    <property type="molecule type" value="Genomic_DNA"/>
</dbReference>
<dbReference type="CDD" id="cd04301">
    <property type="entry name" value="NAT_SF"/>
    <property type="match status" value="1"/>
</dbReference>
<dbReference type="SUPFAM" id="SSF55729">
    <property type="entry name" value="Acyl-CoA N-acyltransferases (Nat)"/>
    <property type="match status" value="1"/>
</dbReference>
<dbReference type="Gene3D" id="3.40.630.30">
    <property type="match status" value="1"/>
</dbReference>
<dbReference type="GO" id="GO:0016747">
    <property type="term" value="F:acyltransferase activity, transferring groups other than amino-acyl groups"/>
    <property type="evidence" value="ECO:0007669"/>
    <property type="project" value="InterPro"/>
</dbReference>
<dbReference type="PANTHER" id="PTHR42791:SF1">
    <property type="entry name" value="N-ACETYLTRANSFERASE DOMAIN-CONTAINING PROTEIN"/>
    <property type="match status" value="1"/>
</dbReference>
<dbReference type="InterPro" id="IPR052523">
    <property type="entry name" value="Trichothecene_AcTrans"/>
</dbReference>
<dbReference type="Pfam" id="PF00583">
    <property type="entry name" value="Acetyltransf_1"/>
    <property type="match status" value="1"/>
</dbReference>
<evidence type="ECO:0000259" key="1">
    <source>
        <dbReference type="PROSITE" id="PS51186"/>
    </source>
</evidence>
<organism evidence="2 3">
    <name type="scientific">Elasticomyces elasticus</name>
    <dbReference type="NCBI Taxonomy" id="574655"/>
    <lineage>
        <taxon>Eukaryota</taxon>
        <taxon>Fungi</taxon>
        <taxon>Dikarya</taxon>
        <taxon>Ascomycota</taxon>
        <taxon>Pezizomycotina</taxon>
        <taxon>Dothideomycetes</taxon>
        <taxon>Dothideomycetidae</taxon>
        <taxon>Mycosphaerellales</taxon>
        <taxon>Teratosphaeriaceae</taxon>
        <taxon>Elasticomyces</taxon>
    </lineage>
</organism>
<dbReference type="InterPro" id="IPR016181">
    <property type="entry name" value="Acyl_CoA_acyltransferase"/>
</dbReference>
<protein>
    <recommendedName>
        <fullName evidence="1">N-acetyltransferase domain-containing protein</fullName>
    </recommendedName>
</protein>
<sequence length="220" mass="25552">MAVQISPIEEADVPEYVRIELEAFRTHPRLPMLWPRGNTADLYAYYEERKMKNFHDPDCHILKAVEESTGEIMGISEWDFYLDAKAAAETPASDPDEQPPANWPEGGNWAIRSFFKLEWEKWSRETFAGKPYIELHILVVHPDFHRRGVGAKLLTWGCEQADKHGVTACLESTPAGLELYKRFSFREVRILKADMHQFGWDQPYDEEAAKRVWMVRDPQA</sequence>
<proteinExistence type="predicted"/>
<dbReference type="Proteomes" id="UP001310594">
    <property type="component" value="Unassembled WGS sequence"/>
</dbReference>
<dbReference type="InterPro" id="IPR000182">
    <property type="entry name" value="GNAT_dom"/>
</dbReference>